<name>X1E5L1_9ZZZZ</name>
<proteinExistence type="predicted"/>
<protein>
    <submittedName>
        <fullName evidence="1">Uncharacterized protein</fullName>
    </submittedName>
</protein>
<organism evidence="1">
    <name type="scientific">marine sediment metagenome</name>
    <dbReference type="NCBI Taxonomy" id="412755"/>
    <lineage>
        <taxon>unclassified sequences</taxon>
        <taxon>metagenomes</taxon>
        <taxon>ecological metagenomes</taxon>
    </lineage>
</organism>
<gene>
    <name evidence="1" type="ORF">S01H4_52413</name>
</gene>
<evidence type="ECO:0000313" key="1">
    <source>
        <dbReference type="EMBL" id="GAH12449.1"/>
    </source>
</evidence>
<comment type="caution">
    <text evidence="1">The sequence shown here is derived from an EMBL/GenBank/DDBJ whole genome shotgun (WGS) entry which is preliminary data.</text>
</comment>
<sequence length="97" mass="11211">MEVNSMRRDWSYYCPKCREGFGDLEGEIIKKKYDGFGDMNKLIICPRCSAWLMLGAYMSCNEFNIEDLEFWGLNKSQMEQARRAGYVTSDPGSQPDS</sequence>
<reference evidence="1" key="1">
    <citation type="journal article" date="2014" name="Front. Microbiol.">
        <title>High frequency of phylogenetically diverse reductive dehalogenase-homologous genes in deep subseafloor sedimentary metagenomes.</title>
        <authorList>
            <person name="Kawai M."/>
            <person name="Futagami T."/>
            <person name="Toyoda A."/>
            <person name="Takaki Y."/>
            <person name="Nishi S."/>
            <person name="Hori S."/>
            <person name="Arai W."/>
            <person name="Tsubouchi T."/>
            <person name="Morono Y."/>
            <person name="Uchiyama I."/>
            <person name="Ito T."/>
            <person name="Fujiyama A."/>
            <person name="Inagaki F."/>
            <person name="Takami H."/>
        </authorList>
    </citation>
    <scope>NUCLEOTIDE SEQUENCE</scope>
    <source>
        <strain evidence="1">Expedition CK06-06</strain>
    </source>
</reference>
<dbReference type="EMBL" id="BART01029941">
    <property type="protein sequence ID" value="GAH12449.1"/>
    <property type="molecule type" value="Genomic_DNA"/>
</dbReference>
<accession>X1E5L1</accession>
<dbReference type="AlphaFoldDB" id="X1E5L1"/>